<dbReference type="PANTHER" id="PTHR44395:SF1">
    <property type="entry name" value="PROTEIN O-MANNOSYL-TRANSFERASE TMTC3"/>
    <property type="match status" value="1"/>
</dbReference>
<dbReference type="Pfam" id="PF13181">
    <property type="entry name" value="TPR_8"/>
    <property type="match status" value="1"/>
</dbReference>
<evidence type="ECO:0000313" key="3">
    <source>
        <dbReference type="Proteomes" id="UP000191820"/>
    </source>
</evidence>
<organism evidence="2 3">
    <name type="scientific">Shewanella japonica</name>
    <dbReference type="NCBI Taxonomy" id="93973"/>
    <lineage>
        <taxon>Bacteria</taxon>
        <taxon>Pseudomonadati</taxon>
        <taxon>Pseudomonadota</taxon>
        <taxon>Gammaproteobacteria</taxon>
        <taxon>Alteromonadales</taxon>
        <taxon>Shewanellaceae</taxon>
        <taxon>Shewanella</taxon>
    </lineage>
</organism>
<dbReference type="InterPro" id="IPR011990">
    <property type="entry name" value="TPR-like_helical_dom_sf"/>
</dbReference>
<dbReference type="Gene3D" id="1.25.40.10">
    <property type="entry name" value="Tetratricopeptide repeat domain"/>
    <property type="match status" value="1"/>
</dbReference>
<dbReference type="PROSITE" id="PS50005">
    <property type="entry name" value="TPR"/>
    <property type="match status" value="2"/>
</dbReference>
<dbReference type="Proteomes" id="UP000191820">
    <property type="component" value="Chromosome"/>
</dbReference>
<accession>A0ABM6JNP4</accession>
<sequence>MHGLPKLLMIATLSLPLVGCVTERTYTGTDIPVSERTLDKQSAAKERMQLGLTYLNRGNMEQAKFNLNRAVEYAPQLSAVHTAMAYYYQTVGDIERTEESYRKAINTSDATGDAMNNFGVFLCQQEKYSQAEAMFKNAINAKEYTRTASSYENLGVCSLSAGEPEKAKQYFENALRYDPRRKSTLMELIDLAILENDYDSAKFNLSRLHRVAEQTPESLALGIKISRELADEDAVKRYGITLIAKYPTSEQAKEYRATLH</sequence>
<dbReference type="Pfam" id="PF13424">
    <property type="entry name" value="TPR_12"/>
    <property type="match status" value="1"/>
</dbReference>
<feature type="repeat" description="TPR" evidence="1">
    <location>
        <begin position="44"/>
        <end position="77"/>
    </location>
</feature>
<feature type="repeat" description="TPR" evidence="1">
    <location>
        <begin position="148"/>
        <end position="181"/>
    </location>
</feature>
<keyword evidence="3" id="KW-1185">Reference proteome</keyword>
<reference evidence="2 3" key="1">
    <citation type="submission" date="2017-03" db="EMBL/GenBank/DDBJ databases">
        <title>Genome sequencing of Shewanella japonica KCTC 22435.</title>
        <authorList>
            <person name="Kim K.M."/>
        </authorList>
    </citation>
    <scope>NUCLEOTIDE SEQUENCE [LARGE SCALE GENOMIC DNA]</scope>
    <source>
        <strain evidence="2 3">KCTC 22435</strain>
    </source>
</reference>
<dbReference type="EMBL" id="CP020472">
    <property type="protein sequence ID" value="ARD23311.1"/>
    <property type="molecule type" value="Genomic_DNA"/>
</dbReference>
<dbReference type="InterPro" id="IPR013360">
    <property type="entry name" value="Pilus_4_PilW"/>
</dbReference>
<name>A0ABM6JNP4_9GAMM</name>
<gene>
    <name evidence="2" type="ORF">SJ2017_3034</name>
</gene>
<dbReference type="InterPro" id="IPR019734">
    <property type="entry name" value="TPR_rpt"/>
</dbReference>
<protein>
    <submittedName>
        <fullName evidence="2">Type IV pilus biogenesis/stability protein PilW</fullName>
    </submittedName>
</protein>
<dbReference type="PANTHER" id="PTHR44395">
    <property type="match status" value="1"/>
</dbReference>
<evidence type="ECO:0000313" key="2">
    <source>
        <dbReference type="EMBL" id="ARD23311.1"/>
    </source>
</evidence>
<dbReference type="PROSITE" id="PS50293">
    <property type="entry name" value="TPR_REGION"/>
    <property type="match status" value="1"/>
</dbReference>
<evidence type="ECO:0000256" key="1">
    <source>
        <dbReference type="PROSITE-ProRule" id="PRU00339"/>
    </source>
</evidence>
<dbReference type="NCBIfam" id="TIGR02521">
    <property type="entry name" value="type_IV_pilW"/>
    <property type="match status" value="1"/>
</dbReference>
<keyword evidence="1" id="KW-0802">TPR repeat</keyword>
<dbReference type="SMART" id="SM00028">
    <property type="entry name" value="TPR"/>
    <property type="match status" value="4"/>
</dbReference>
<dbReference type="SUPFAM" id="SSF48452">
    <property type="entry name" value="TPR-like"/>
    <property type="match status" value="1"/>
</dbReference>
<proteinExistence type="predicted"/>